<evidence type="ECO:0000256" key="11">
    <source>
        <dbReference type="ARBA" id="ARBA00024816"/>
    </source>
</evidence>
<feature type="transmembrane region" description="Helical" evidence="13">
    <location>
        <begin position="20"/>
        <end position="43"/>
    </location>
</feature>
<dbReference type="InterPro" id="IPR050790">
    <property type="entry name" value="ExbB/TolQ_transport"/>
</dbReference>
<sequence>MEPMSDSGFWTLVLETGPVIKAVFAVLLAMSLASWSLIFLKWYELRKVRAQAREDRRAFSRPGGLREAMAGINQRPEAAPSRRVAEQGGQELQRMAELDLDPGLKGRVVLDCVRHALQDEVQAQGDRLHGSLSLLATVGNVAPLLGLFGTVWGIMNSFSHITGGADLVSGVAPGLAEALSTTAFGLIVAIPAVLAHNAYIKQLGNIEAELAALSGAFMNRVKERFSEYLTCAPAPEE</sequence>
<evidence type="ECO:0000256" key="7">
    <source>
        <dbReference type="ARBA" id="ARBA00022692"/>
    </source>
</evidence>
<evidence type="ECO:0000256" key="5">
    <source>
        <dbReference type="ARBA" id="ARBA00022475"/>
    </source>
</evidence>
<comment type="function">
    <text evidence="11">Involved in the TonB-dependent energy-dependent transport of various receptor-bound substrates. Protects ExbD from proteolytic degradation and functionally stabilizes TonB.</text>
</comment>
<dbReference type="EMBL" id="FUYC01000005">
    <property type="protein sequence ID" value="SKA82184.1"/>
    <property type="molecule type" value="Genomic_DNA"/>
</dbReference>
<dbReference type="RefSeq" id="WP_078717085.1">
    <property type="nucleotide sequence ID" value="NZ_FUYC01000005.1"/>
</dbReference>
<evidence type="ECO:0000256" key="4">
    <source>
        <dbReference type="ARBA" id="ARBA00022448"/>
    </source>
</evidence>
<keyword evidence="16" id="KW-1185">Reference proteome</keyword>
<evidence type="ECO:0000256" key="8">
    <source>
        <dbReference type="ARBA" id="ARBA00022927"/>
    </source>
</evidence>
<evidence type="ECO:0000313" key="16">
    <source>
        <dbReference type="Proteomes" id="UP000190027"/>
    </source>
</evidence>
<dbReference type="PANTHER" id="PTHR30625:SF14">
    <property type="entry name" value="BIOPOLYMER TRANSPORT PROTEIN EXBB"/>
    <property type="match status" value="1"/>
</dbReference>
<comment type="subunit">
    <text evidence="2">The accessory proteins ExbB and ExbD seem to form a complex with TonB.</text>
</comment>
<evidence type="ECO:0000256" key="12">
    <source>
        <dbReference type="RuleBase" id="RU004057"/>
    </source>
</evidence>
<dbReference type="STRING" id="1121449.SAMN02745704_01519"/>
<keyword evidence="5" id="KW-1003">Cell membrane</keyword>
<keyword evidence="8 12" id="KW-0653">Protein transport</keyword>
<dbReference type="GO" id="GO:0017038">
    <property type="term" value="P:protein import"/>
    <property type="evidence" value="ECO:0007669"/>
    <property type="project" value="TreeGrafter"/>
</dbReference>
<protein>
    <recommendedName>
        <fullName evidence="3">Biopolymer transport protein ExbB</fullName>
    </recommendedName>
</protein>
<evidence type="ECO:0000256" key="2">
    <source>
        <dbReference type="ARBA" id="ARBA00011471"/>
    </source>
</evidence>
<dbReference type="GO" id="GO:0005886">
    <property type="term" value="C:plasma membrane"/>
    <property type="evidence" value="ECO:0007669"/>
    <property type="project" value="UniProtKB-SubCell"/>
</dbReference>
<keyword evidence="6" id="KW-0997">Cell inner membrane</keyword>
<evidence type="ECO:0000256" key="6">
    <source>
        <dbReference type="ARBA" id="ARBA00022519"/>
    </source>
</evidence>
<reference evidence="15 16" key="1">
    <citation type="submission" date="2017-02" db="EMBL/GenBank/DDBJ databases">
        <authorList>
            <person name="Peterson S.W."/>
        </authorList>
    </citation>
    <scope>NUCLEOTIDE SEQUENCE [LARGE SCALE GENOMIC DNA]</scope>
    <source>
        <strain evidence="15 16">DSM 16080</strain>
    </source>
</reference>
<name>A0A1T4WXZ7_9BACT</name>
<comment type="subcellular location">
    <subcellularLocation>
        <location evidence="1">Cell inner membrane</location>
        <topology evidence="1">Multi-pass membrane protein</topology>
    </subcellularLocation>
    <subcellularLocation>
        <location evidence="12">Membrane</location>
        <topology evidence="12">Multi-pass membrane protein</topology>
    </subcellularLocation>
</comment>
<dbReference type="Proteomes" id="UP000190027">
    <property type="component" value="Unassembled WGS sequence"/>
</dbReference>
<dbReference type="GO" id="GO:0051301">
    <property type="term" value="P:cell division"/>
    <property type="evidence" value="ECO:0007669"/>
    <property type="project" value="UniProtKB-KW"/>
</dbReference>
<organism evidence="15 16">
    <name type="scientific">Paucidesulfovibrio gracilis DSM 16080</name>
    <dbReference type="NCBI Taxonomy" id="1121449"/>
    <lineage>
        <taxon>Bacteria</taxon>
        <taxon>Pseudomonadati</taxon>
        <taxon>Thermodesulfobacteriota</taxon>
        <taxon>Desulfovibrionia</taxon>
        <taxon>Desulfovibrionales</taxon>
        <taxon>Desulfovibrionaceae</taxon>
        <taxon>Paucidesulfovibrio</taxon>
    </lineage>
</organism>
<dbReference type="OrthoDB" id="9805133at2"/>
<comment type="similarity">
    <text evidence="12">Belongs to the exbB/tolQ family.</text>
</comment>
<evidence type="ECO:0000256" key="10">
    <source>
        <dbReference type="ARBA" id="ARBA00023136"/>
    </source>
</evidence>
<evidence type="ECO:0000256" key="3">
    <source>
        <dbReference type="ARBA" id="ARBA00022093"/>
    </source>
</evidence>
<evidence type="ECO:0000256" key="9">
    <source>
        <dbReference type="ARBA" id="ARBA00022989"/>
    </source>
</evidence>
<dbReference type="Pfam" id="PF01618">
    <property type="entry name" value="MotA_ExbB"/>
    <property type="match status" value="1"/>
</dbReference>
<accession>A0A1T4WXZ7</accession>
<keyword evidence="4 12" id="KW-0813">Transport</keyword>
<evidence type="ECO:0000256" key="1">
    <source>
        <dbReference type="ARBA" id="ARBA00004429"/>
    </source>
</evidence>
<evidence type="ECO:0000313" key="15">
    <source>
        <dbReference type="EMBL" id="SKA82184.1"/>
    </source>
</evidence>
<feature type="transmembrane region" description="Helical" evidence="13">
    <location>
        <begin position="175"/>
        <end position="195"/>
    </location>
</feature>
<proteinExistence type="inferred from homology"/>
<dbReference type="AlphaFoldDB" id="A0A1T4WXZ7"/>
<dbReference type="InterPro" id="IPR002898">
    <property type="entry name" value="MotA_ExbB_proton_chnl"/>
</dbReference>
<gene>
    <name evidence="15" type="ORF">SAMN02745704_01519</name>
</gene>
<keyword evidence="10 13" id="KW-0472">Membrane</keyword>
<evidence type="ECO:0000259" key="14">
    <source>
        <dbReference type="Pfam" id="PF01618"/>
    </source>
</evidence>
<feature type="transmembrane region" description="Helical" evidence="13">
    <location>
        <begin position="132"/>
        <end position="155"/>
    </location>
</feature>
<feature type="domain" description="MotA/TolQ/ExbB proton channel" evidence="14">
    <location>
        <begin position="105"/>
        <end position="209"/>
    </location>
</feature>
<keyword evidence="9 13" id="KW-1133">Transmembrane helix</keyword>
<keyword evidence="15" id="KW-0131">Cell cycle</keyword>
<keyword evidence="15" id="KW-0132">Cell division</keyword>
<keyword evidence="7 13" id="KW-0812">Transmembrane</keyword>
<evidence type="ECO:0000256" key="13">
    <source>
        <dbReference type="SAM" id="Phobius"/>
    </source>
</evidence>
<dbReference type="PANTHER" id="PTHR30625">
    <property type="entry name" value="PROTEIN TOLQ"/>
    <property type="match status" value="1"/>
</dbReference>